<dbReference type="EMBL" id="JAFEKC020000022">
    <property type="protein sequence ID" value="KAK0507749.1"/>
    <property type="molecule type" value="Genomic_DNA"/>
</dbReference>
<feature type="compositionally biased region" description="Basic and acidic residues" evidence="1">
    <location>
        <begin position="577"/>
        <end position="595"/>
    </location>
</feature>
<feature type="compositionally biased region" description="Low complexity" evidence="1">
    <location>
        <begin position="1107"/>
        <end position="1118"/>
    </location>
</feature>
<feature type="compositionally biased region" description="Polar residues" evidence="1">
    <location>
        <begin position="1081"/>
        <end position="1090"/>
    </location>
</feature>
<dbReference type="AlphaFoldDB" id="A0AA39V1S9"/>
<feature type="compositionally biased region" description="Polar residues" evidence="1">
    <location>
        <begin position="282"/>
        <end position="305"/>
    </location>
</feature>
<feature type="compositionally biased region" description="Basic and acidic residues" evidence="1">
    <location>
        <begin position="260"/>
        <end position="272"/>
    </location>
</feature>
<feature type="compositionally biased region" description="Basic and acidic residues" evidence="1">
    <location>
        <begin position="672"/>
        <end position="681"/>
    </location>
</feature>
<feature type="compositionally biased region" description="Pro residues" evidence="1">
    <location>
        <begin position="1014"/>
        <end position="1027"/>
    </location>
</feature>
<sequence>MSLNGLEATEVNEAYQSALGEGGGWLLLKYTSRDEVGLLERGSDGLVEVKEAVNRYEEQSPLFGFIQYRRRKVILKYIPEGTSRLLQARVTVQFQSVVEKLTPHDTIFTFATSSELRDSKLSAACSLHTASASVKSSNESLPPRGLAEITEDASESPIDKTHDTKVLKEGSGGDKDRPTSGQSEQTNGTAGADRHHSQSLSITRRSPLRPRTSSSITDKALPPRPESRDKTTPHAILDYGDPETRPSIEGRLSSQSGRPSTRDIPHAYEYKPKVKLGPRPSMDSSASRLEKSNGTTSFRPVSTLPTGLRMPPRKVVSGRPKSSQAQSNFSDRMSSRQPLPPAPITPIRIPDRNATIANNGLPTPAKTPEPKSPKMTPEKRRLMKALQIRQKQLAAQKLVTGNGIETMSDEQEDTGRDTEGSVSRTVANGVTPLAEFDSEHVSIPVLNKDEHRDVEASPISLPETCEEPSTQASSITDDEEVLGRRKQDLNTKPESTTFEPSLLEPLNPQPATSQLQYQEEIELSSRAAIKDGQGPATSDENLGFEVKARKPELVDETLSVEEQHELLPSHLPLESPLKAEDGRFISEGQSEKDNEGSTVVDVLPAIHSRPPEDVESSIKDIDATDGISQTVPSGAADKLSEHGVQSDHAPASQGATEDIESLEAPDNFPTPTKEEHLEHLNASEIPLPPIDDDEELGLSTTQAPGHITPSILVSSSKREVGSSDATSLDKCQSQTIDATATETSSSNNIDDQNMERRVRRQGVVNPMQRLSSSDHLEEHFLSDESFMEELKSATLQEAKPISVSKSPIKPVFSRSESEKSVAETRASRSVSSPLTPQSPNEETFTPRLPTPLSARSFSASQSPRSEAQQAVPPLPKKIGVSSGISQRIRALEQLSARPASPSSQATSPTTPAVTSLRKTSQRSPPAASDVGNVNNIISRPSTAYPSPTSSLETVKSNPFKQFTKSGNTRPESITVTATIVRDANNKTPETPLNPSEPRAMDLHQSPLVVEHQPMGPPLLSPLMPPRPRYARYSSARSGSSSSTDRKGDASPTSPTRRRDSFASIRSKSSRTTSDAEVPRTISDNAPSGATTPDGEKKDSKRSRLMRRMSSISSMSRRSIAQALSPSPKESPIMEHHEPIPEAPTSSSVDVGDVNVQFPDTLLWKRRHMVIDDKGIIVLSASQSDSNSKIITKRYALSQFRTPYIPDQDRQELPHSVILDFIDGSTLQCACEHPQGQAGVLHALRHAHSAWTQ</sequence>
<dbReference type="InterPro" id="IPR029006">
    <property type="entry name" value="ADF-H/Gelsolin-like_dom_sf"/>
</dbReference>
<feature type="region of interest" description="Disordered" evidence="1">
    <location>
        <begin position="399"/>
        <end position="545"/>
    </location>
</feature>
<gene>
    <name evidence="2" type="ORF">JMJ35_009638</name>
</gene>
<feature type="region of interest" description="Disordered" evidence="1">
    <location>
        <begin position="149"/>
        <end position="378"/>
    </location>
</feature>
<evidence type="ECO:0000256" key="1">
    <source>
        <dbReference type="SAM" id="MobiDB-lite"/>
    </source>
</evidence>
<dbReference type="SUPFAM" id="SSF55753">
    <property type="entry name" value="Actin depolymerizing proteins"/>
    <property type="match status" value="1"/>
</dbReference>
<name>A0AA39V1S9_9LECA</name>
<feature type="compositionally biased region" description="Basic and acidic residues" evidence="1">
    <location>
        <begin position="368"/>
        <end position="378"/>
    </location>
</feature>
<feature type="compositionally biased region" description="Low complexity" evidence="1">
    <location>
        <begin position="199"/>
        <end position="216"/>
    </location>
</feature>
<protein>
    <recommendedName>
        <fullName evidence="4">GPI-anchored cell surface glycoprotein</fullName>
    </recommendedName>
</protein>
<feature type="region of interest" description="Disordered" evidence="1">
    <location>
        <begin position="559"/>
        <end position="776"/>
    </location>
</feature>
<feature type="compositionally biased region" description="Polar residues" evidence="1">
    <location>
        <begin position="179"/>
        <end position="189"/>
    </location>
</feature>
<feature type="compositionally biased region" description="Polar residues" evidence="1">
    <location>
        <begin position="723"/>
        <end position="751"/>
    </location>
</feature>
<evidence type="ECO:0008006" key="4">
    <source>
        <dbReference type="Google" id="ProtNLM"/>
    </source>
</evidence>
<comment type="caution">
    <text evidence="2">The sequence shown here is derived from an EMBL/GenBank/DDBJ whole genome shotgun (WGS) entry which is preliminary data.</text>
</comment>
<feature type="compositionally biased region" description="Polar residues" evidence="1">
    <location>
        <begin position="827"/>
        <end position="843"/>
    </location>
</feature>
<feature type="compositionally biased region" description="Polar residues" evidence="1">
    <location>
        <begin position="320"/>
        <end position="337"/>
    </location>
</feature>
<feature type="compositionally biased region" description="Polar residues" evidence="1">
    <location>
        <begin position="1063"/>
        <end position="1074"/>
    </location>
</feature>
<feature type="compositionally biased region" description="Low complexity" evidence="1">
    <location>
        <begin position="895"/>
        <end position="915"/>
    </location>
</feature>
<keyword evidence="3" id="KW-1185">Reference proteome</keyword>
<accession>A0AA39V1S9</accession>
<feature type="region of interest" description="Disordered" evidence="1">
    <location>
        <begin position="795"/>
        <end position="1151"/>
    </location>
</feature>
<dbReference type="Proteomes" id="UP001166286">
    <property type="component" value="Unassembled WGS sequence"/>
</dbReference>
<organism evidence="2 3">
    <name type="scientific">Cladonia borealis</name>
    <dbReference type="NCBI Taxonomy" id="184061"/>
    <lineage>
        <taxon>Eukaryota</taxon>
        <taxon>Fungi</taxon>
        <taxon>Dikarya</taxon>
        <taxon>Ascomycota</taxon>
        <taxon>Pezizomycotina</taxon>
        <taxon>Lecanoromycetes</taxon>
        <taxon>OSLEUM clade</taxon>
        <taxon>Lecanoromycetidae</taxon>
        <taxon>Lecanorales</taxon>
        <taxon>Lecanorineae</taxon>
        <taxon>Cladoniaceae</taxon>
        <taxon>Cladonia</taxon>
    </lineage>
</organism>
<reference evidence="2" key="1">
    <citation type="submission" date="2023-03" db="EMBL/GenBank/DDBJ databases">
        <title>Complete genome of Cladonia borealis.</title>
        <authorList>
            <person name="Park H."/>
        </authorList>
    </citation>
    <scope>NUCLEOTIDE SEQUENCE</scope>
    <source>
        <strain evidence="2">ANT050790</strain>
    </source>
</reference>
<evidence type="ECO:0000313" key="2">
    <source>
        <dbReference type="EMBL" id="KAK0507749.1"/>
    </source>
</evidence>
<dbReference type="Gene3D" id="3.40.20.10">
    <property type="entry name" value="Severin"/>
    <property type="match status" value="1"/>
</dbReference>
<feature type="compositionally biased region" description="Basic and acidic residues" evidence="1">
    <location>
        <begin position="481"/>
        <end position="491"/>
    </location>
</feature>
<feature type="compositionally biased region" description="Basic and acidic residues" evidence="1">
    <location>
        <begin position="815"/>
        <end position="826"/>
    </location>
</feature>
<feature type="compositionally biased region" description="Basic and acidic residues" evidence="1">
    <location>
        <begin position="609"/>
        <end position="622"/>
    </location>
</feature>
<evidence type="ECO:0000313" key="3">
    <source>
        <dbReference type="Proteomes" id="UP001166286"/>
    </source>
</evidence>
<feature type="compositionally biased region" description="Basic and acidic residues" evidence="1">
    <location>
        <begin position="157"/>
        <end position="178"/>
    </location>
</feature>
<feature type="compositionally biased region" description="Low complexity" evidence="1">
    <location>
        <begin position="1030"/>
        <end position="1042"/>
    </location>
</feature>
<feature type="compositionally biased region" description="Polar residues" evidence="1">
    <location>
        <begin position="853"/>
        <end position="868"/>
    </location>
</feature>
<feature type="compositionally biased region" description="Polar residues" evidence="1">
    <location>
        <begin position="931"/>
        <end position="977"/>
    </location>
</feature>
<proteinExistence type="predicted"/>